<comment type="subcellular location">
    <subcellularLocation>
        <location evidence="1">Endoplasmic reticulum lumen</location>
    </subcellularLocation>
</comment>
<dbReference type="GO" id="GO:0005788">
    <property type="term" value="C:endoplasmic reticulum lumen"/>
    <property type="evidence" value="ECO:0007669"/>
    <property type="project" value="UniProtKB-SubCell"/>
</dbReference>
<accession>A0A5N6RH83</accession>
<keyword evidence="4" id="KW-0472">Membrane</keyword>
<dbReference type="Proteomes" id="UP000327013">
    <property type="component" value="Chromosome 6"/>
</dbReference>
<reference evidence="5 6" key="1">
    <citation type="submission" date="2019-06" db="EMBL/GenBank/DDBJ databases">
        <title>A chromosomal-level reference genome of Carpinus fangiana (Coryloideae, Betulaceae).</title>
        <authorList>
            <person name="Yang X."/>
            <person name="Wang Z."/>
            <person name="Zhang L."/>
            <person name="Hao G."/>
            <person name="Liu J."/>
            <person name="Yang Y."/>
        </authorList>
    </citation>
    <scope>NUCLEOTIDE SEQUENCE [LARGE SCALE GENOMIC DNA]</scope>
    <source>
        <strain evidence="5">Cfa_2016G</strain>
        <tissue evidence="5">Leaf</tissue>
    </source>
</reference>
<dbReference type="GO" id="GO:0005524">
    <property type="term" value="F:ATP binding"/>
    <property type="evidence" value="ECO:0007669"/>
    <property type="project" value="UniProtKB-KW"/>
</dbReference>
<dbReference type="Gene3D" id="2.60.34.10">
    <property type="entry name" value="Substrate Binding Domain Of DNAk, Chain A, domain 1"/>
    <property type="match status" value="1"/>
</dbReference>
<dbReference type="InterPro" id="IPR043129">
    <property type="entry name" value="ATPase_NBD"/>
</dbReference>
<dbReference type="PROSITE" id="PS00297">
    <property type="entry name" value="HSP70_1"/>
    <property type="match status" value="1"/>
</dbReference>
<evidence type="ECO:0000313" key="5">
    <source>
        <dbReference type="EMBL" id="KAE8077666.1"/>
    </source>
</evidence>
<dbReference type="OrthoDB" id="2401965at2759"/>
<dbReference type="PANTHER" id="PTHR19375">
    <property type="entry name" value="HEAT SHOCK PROTEIN 70KDA"/>
    <property type="match status" value="1"/>
</dbReference>
<dbReference type="EMBL" id="CM017326">
    <property type="protein sequence ID" value="KAE8077666.1"/>
    <property type="molecule type" value="Genomic_DNA"/>
</dbReference>
<evidence type="ECO:0000256" key="3">
    <source>
        <dbReference type="ARBA" id="ARBA00022840"/>
    </source>
</evidence>
<organism evidence="5 6">
    <name type="scientific">Carpinus fangiana</name>
    <dbReference type="NCBI Taxonomy" id="176857"/>
    <lineage>
        <taxon>Eukaryota</taxon>
        <taxon>Viridiplantae</taxon>
        <taxon>Streptophyta</taxon>
        <taxon>Embryophyta</taxon>
        <taxon>Tracheophyta</taxon>
        <taxon>Spermatophyta</taxon>
        <taxon>Magnoliopsida</taxon>
        <taxon>eudicotyledons</taxon>
        <taxon>Gunneridae</taxon>
        <taxon>Pentapetalae</taxon>
        <taxon>rosids</taxon>
        <taxon>fabids</taxon>
        <taxon>Fagales</taxon>
        <taxon>Betulaceae</taxon>
        <taxon>Carpinus</taxon>
    </lineage>
</organism>
<dbReference type="InterPro" id="IPR029047">
    <property type="entry name" value="HSP70_peptide-bd_sf"/>
</dbReference>
<evidence type="ECO:0000256" key="2">
    <source>
        <dbReference type="ARBA" id="ARBA00022741"/>
    </source>
</evidence>
<sequence length="288" mass="31254">MDGALRSHAHLIILGILVFGECLFCTYFSMILSEFAISERSLFAISIAKEEATKLGTVIGIDLGTTYSCVGVYKNGHVEIIANDQGNRITPSWVAFTDGERLIGEAAKNQAAANAERTEVQKDMKLVPYKIVNRDGKPYIQVKIKDGETKVFSPEEISAMILTKMKETAEAFLGKKIKDAVVTVPGLHYLPGSADNCDNPGERSLTKDCRLLGKFDLTGIPPAPRGLVEPLVAGQMAEKMMTIPVMNSKDLIFRAEGNSVGDKVTTCSSFPSVRFSGVEVQAVGFQDL</sequence>
<dbReference type="SUPFAM" id="SSF53067">
    <property type="entry name" value="Actin-like ATPase domain"/>
    <property type="match status" value="1"/>
</dbReference>
<evidence type="ECO:0000256" key="1">
    <source>
        <dbReference type="ARBA" id="ARBA00004319"/>
    </source>
</evidence>
<dbReference type="InterPro" id="IPR013126">
    <property type="entry name" value="Hsp_70_fam"/>
</dbReference>
<dbReference type="Pfam" id="PF00012">
    <property type="entry name" value="HSP70"/>
    <property type="match status" value="1"/>
</dbReference>
<gene>
    <name evidence="5" type="ORF">FH972_016209</name>
</gene>
<feature type="transmembrane region" description="Helical" evidence="4">
    <location>
        <begin position="12"/>
        <end position="32"/>
    </location>
</feature>
<keyword evidence="2" id="KW-0547">Nucleotide-binding</keyword>
<evidence type="ECO:0000313" key="6">
    <source>
        <dbReference type="Proteomes" id="UP000327013"/>
    </source>
</evidence>
<dbReference type="GO" id="GO:0140662">
    <property type="term" value="F:ATP-dependent protein folding chaperone"/>
    <property type="evidence" value="ECO:0007669"/>
    <property type="project" value="InterPro"/>
</dbReference>
<keyword evidence="6" id="KW-1185">Reference proteome</keyword>
<dbReference type="FunFam" id="3.30.30.30:FF:000005">
    <property type="entry name" value="Heat shock protein ssb1"/>
    <property type="match status" value="1"/>
</dbReference>
<name>A0A5N6RH83_9ROSI</name>
<protein>
    <submittedName>
        <fullName evidence="5">Uncharacterized protein</fullName>
    </submittedName>
</protein>
<dbReference type="PRINTS" id="PR00301">
    <property type="entry name" value="HEATSHOCK70"/>
</dbReference>
<keyword evidence="4" id="KW-0812">Transmembrane</keyword>
<dbReference type="InterPro" id="IPR018181">
    <property type="entry name" value="Heat_shock_70_CS"/>
</dbReference>
<keyword evidence="4" id="KW-1133">Transmembrane helix</keyword>
<keyword evidence="3" id="KW-0067">ATP-binding</keyword>
<dbReference type="Gene3D" id="3.30.420.40">
    <property type="match status" value="1"/>
</dbReference>
<evidence type="ECO:0000256" key="4">
    <source>
        <dbReference type="SAM" id="Phobius"/>
    </source>
</evidence>
<dbReference type="AlphaFoldDB" id="A0A5N6RH83"/>
<proteinExistence type="predicted"/>